<sequence>MPNPPINRVMEYLETALNENLPQITSNLVVLFFVVGYNLGRIYYNKAQEDKLAGDRELAMSYLRKIVDIVPEQLPEWQLLPPRMFAARYYHQEGDDEAAGREACPSRQLALEPLSDDDEGNELSAFWHILFSTIPFGDEKNATAALAMIGKTFNAWPPFEEALLFELECDDNCGHVWKDPGDMGWCKY</sequence>
<reference evidence="1" key="2">
    <citation type="journal article" date="2023" name="IMA Fungus">
        <title>Comparative genomic study of the Penicillium genus elucidates a diverse pangenome and 15 lateral gene transfer events.</title>
        <authorList>
            <person name="Petersen C."/>
            <person name="Sorensen T."/>
            <person name="Nielsen M.R."/>
            <person name="Sondergaard T.E."/>
            <person name="Sorensen J.L."/>
            <person name="Fitzpatrick D.A."/>
            <person name="Frisvad J.C."/>
            <person name="Nielsen K.L."/>
        </authorList>
    </citation>
    <scope>NUCLEOTIDE SEQUENCE</scope>
    <source>
        <strain evidence="1">IBT 30761</strain>
    </source>
</reference>
<comment type="caution">
    <text evidence="1">The sequence shown here is derived from an EMBL/GenBank/DDBJ whole genome shotgun (WGS) entry which is preliminary data.</text>
</comment>
<evidence type="ECO:0000313" key="2">
    <source>
        <dbReference type="Proteomes" id="UP001149074"/>
    </source>
</evidence>
<name>A0A9W9K2R9_9EURO</name>
<dbReference type="AlphaFoldDB" id="A0A9W9K2R9"/>
<dbReference type="OrthoDB" id="2913095at2759"/>
<gene>
    <name evidence="1" type="ORF">N7532_009210</name>
</gene>
<accession>A0A9W9K2R9</accession>
<proteinExistence type="predicted"/>
<reference evidence="1" key="1">
    <citation type="submission" date="2022-11" db="EMBL/GenBank/DDBJ databases">
        <authorList>
            <person name="Petersen C."/>
        </authorList>
    </citation>
    <scope>NUCLEOTIDE SEQUENCE</scope>
    <source>
        <strain evidence="1">IBT 30761</strain>
    </source>
</reference>
<keyword evidence="2" id="KW-1185">Reference proteome</keyword>
<dbReference type="RefSeq" id="XP_056472507.1">
    <property type="nucleotide sequence ID" value="XM_056621701.1"/>
</dbReference>
<dbReference type="GeneID" id="81360680"/>
<dbReference type="EMBL" id="JAPQKI010000009">
    <property type="protein sequence ID" value="KAJ5090526.1"/>
    <property type="molecule type" value="Genomic_DNA"/>
</dbReference>
<organism evidence="1 2">
    <name type="scientific">Penicillium argentinense</name>
    <dbReference type="NCBI Taxonomy" id="1131581"/>
    <lineage>
        <taxon>Eukaryota</taxon>
        <taxon>Fungi</taxon>
        <taxon>Dikarya</taxon>
        <taxon>Ascomycota</taxon>
        <taxon>Pezizomycotina</taxon>
        <taxon>Eurotiomycetes</taxon>
        <taxon>Eurotiomycetidae</taxon>
        <taxon>Eurotiales</taxon>
        <taxon>Aspergillaceae</taxon>
        <taxon>Penicillium</taxon>
    </lineage>
</organism>
<evidence type="ECO:0000313" key="1">
    <source>
        <dbReference type="EMBL" id="KAJ5090526.1"/>
    </source>
</evidence>
<protein>
    <submittedName>
        <fullName evidence="1">Uncharacterized protein</fullName>
    </submittedName>
</protein>
<dbReference type="Proteomes" id="UP001149074">
    <property type="component" value="Unassembled WGS sequence"/>
</dbReference>